<keyword evidence="4 5" id="KW-0472">Membrane</keyword>
<feature type="transmembrane region" description="Helical" evidence="5">
    <location>
        <begin position="12"/>
        <end position="32"/>
    </location>
</feature>
<keyword evidence="2 5" id="KW-0812">Transmembrane</keyword>
<comment type="subcellular location">
    <subcellularLocation>
        <location evidence="1">Cell inner membrane</location>
        <topology evidence="1">Multi-pass membrane protein</topology>
    </subcellularLocation>
</comment>
<dbReference type="RefSeq" id="WP_010263406.1">
    <property type="nucleotide sequence ID" value="NZ_PKOF01000001.1"/>
</dbReference>
<feature type="transmembrane region" description="Helical" evidence="5">
    <location>
        <begin position="342"/>
        <end position="364"/>
    </location>
</feature>
<evidence type="ECO:0000256" key="5">
    <source>
        <dbReference type="SAM" id="Phobius"/>
    </source>
</evidence>
<reference evidence="6" key="1">
    <citation type="submission" date="2019-08" db="EMBL/GenBank/DDBJ databases">
        <authorList>
            <person name="Amaro Estrada I."/>
            <person name="Quiroz Castaneda R.E."/>
            <person name="Martinez Ocampo F."/>
            <person name="Rodriguez Camarillo S.D."/>
        </authorList>
    </citation>
    <scope>NUCLEOTIDE SEQUENCE</scope>
    <source>
        <strain evidence="6">MEX-30-184-02</strain>
    </source>
</reference>
<dbReference type="InterPro" id="IPR011701">
    <property type="entry name" value="MFS"/>
</dbReference>
<feature type="transmembrane region" description="Helical" evidence="5">
    <location>
        <begin position="133"/>
        <end position="154"/>
    </location>
</feature>
<dbReference type="Pfam" id="PF07690">
    <property type="entry name" value="MFS_1"/>
    <property type="match status" value="1"/>
</dbReference>
<name>A0A643CMA5_ANAMA</name>
<gene>
    <name evidence="6" type="ORF">FY207_00655</name>
</gene>
<feature type="transmembrane region" description="Helical" evidence="5">
    <location>
        <begin position="217"/>
        <end position="240"/>
    </location>
</feature>
<evidence type="ECO:0000256" key="4">
    <source>
        <dbReference type="ARBA" id="ARBA00023136"/>
    </source>
</evidence>
<feature type="transmembrane region" description="Helical" evidence="5">
    <location>
        <begin position="166"/>
        <end position="186"/>
    </location>
</feature>
<feature type="transmembrane region" description="Helical" evidence="5">
    <location>
        <begin position="309"/>
        <end position="330"/>
    </location>
</feature>
<keyword evidence="3 5" id="KW-1133">Transmembrane helix</keyword>
<evidence type="ECO:0000256" key="1">
    <source>
        <dbReference type="ARBA" id="ARBA00004429"/>
    </source>
</evidence>
<sequence>MLSERAKAYFGWLTTVMMLVSLSCSECMYSAFGQVVLHSELRVATLMFARMCFFALFQLFSGALIDHYGGKLMLPAAALCTCVGVLFQMLAGEQGFLFMVMLSQPILTFGASFCFIGAGYASMNFFTPPMSGVMFGLAQMAHGLSYALFGVLSFYQNHFLMEHFKFLVSCIIAVQFAVFLMALCAVQNPPGYRGASGHMQFLQVVRNMRDIVTTRDALYASIVGGMMFGMFFAVAGFLLYKLDSRVVYLVSVYAWVGFSLGAPFACWVLAVLQDKKRVLFAFCVFQMCSLPIVALLIQRMLSAEDPALVAYLCYFASFCFGFAAGGHMIAFTFGCNMTAARVTTFCAIVNGAMCTIAGVVILVLTLLSEYYNLTTLLRYSAAVACVLGCVAHCSLTRARGS</sequence>
<accession>A0A643CMA5</accession>
<feature type="transmembrane region" description="Helical" evidence="5">
    <location>
        <begin position="376"/>
        <end position="395"/>
    </location>
</feature>
<dbReference type="EMBL" id="VTCY01000001">
    <property type="protein sequence ID" value="KAB0452876.1"/>
    <property type="molecule type" value="Genomic_DNA"/>
</dbReference>
<dbReference type="SUPFAM" id="SSF103473">
    <property type="entry name" value="MFS general substrate transporter"/>
    <property type="match status" value="1"/>
</dbReference>
<feature type="transmembrane region" description="Helical" evidence="5">
    <location>
        <begin position="72"/>
        <end position="90"/>
    </location>
</feature>
<evidence type="ECO:0000256" key="3">
    <source>
        <dbReference type="ARBA" id="ARBA00022989"/>
    </source>
</evidence>
<dbReference type="PROSITE" id="PS51257">
    <property type="entry name" value="PROKAR_LIPOPROTEIN"/>
    <property type="match status" value="1"/>
</dbReference>
<dbReference type="AlphaFoldDB" id="A0A643CMA5"/>
<evidence type="ECO:0000256" key="2">
    <source>
        <dbReference type="ARBA" id="ARBA00022692"/>
    </source>
</evidence>
<feature type="transmembrane region" description="Helical" evidence="5">
    <location>
        <begin position="96"/>
        <end position="121"/>
    </location>
</feature>
<comment type="caution">
    <text evidence="6">The sequence shown here is derived from an EMBL/GenBank/DDBJ whole genome shotgun (WGS) entry which is preliminary data.</text>
</comment>
<feature type="transmembrane region" description="Helical" evidence="5">
    <location>
        <begin position="44"/>
        <end position="65"/>
    </location>
</feature>
<dbReference type="GO" id="GO:0005886">
    <property type="term" value="C:plasma membrane"/>
    <property type="evidence" value="ECO:0007669"/>
    <property type="project" value="UniProtKB-SubCell"/>
</dbReference>
<dbReference type="InterPro" id="IPR036259">
    <property type="entry name" value="MFS_trans_sf"/>
</dbReference>
<proteinExistence type="predicted"/>
<dbReference type="GO" id="GO:0022857">
    <property type="term" value="F:transmembrane transporter activity"/>
    <property type="evidence" value="ECO:0007669"/>
    <property type="project" value="InterPro"/>
</dbReference>
<feature type="transmembrane region" description="Helical" evidence="5">
    <location>
        <begin position="246"/>
        <end position="271"/>
    </location>
</feature>
<protein>
    <submittedName>
        <fullName evidence="6">MFS transporter</fullName>
    </submittedName>
</protein>
<feature type="transmembrane region" description="Helical" evidence="5">
    <location>
        <begin position="278"/>
        <end position="297"/>
    </location>
</feature>
<organism evidence="6">
    <name type="scientific">Anaplasma marginale</name>
    <dbReference type="NCBI Taxonomy" id="770"/>
    <lineage>
        <taxon>Bacteria</taxon>
        <taxon>Pseudomonadati</taxon>
        <taxon>Pseudomonadota</taxon>
        <taxon>Alphaproteobacteria</taxon>
        <taxon>Rickettsiales</taxon>
        <taxon>Anaplasmataceae</taxon>
        <taxon>Anaplasma</taxon>
    </lineage>
</organism>
<dbReference type="Gene3D" id="1.20.1250.20">
    <property type="entry name" value="MFS general substrate transporter like domains"/>
    <property type="match status" value="1"/>
</dbReference>
<evidence type="ECO:0000313" key="6">
    <source>
        <dbReference type="EMBL" id="KAB0452876.1"/>
    </source>
</evidence>